<keyword evidence="3" id="KW-0804">Transcription</keyword>
<gene>
    <name evidence="5" type="ORF">D3230_01000</name>
</gene>
<dbReference type="Proteomes" id="UP001645859">
    <property type="component" value="Unassembled WGS sequence"/>
</dbReference>
<dbReference type="PROSITE" id="PS50949">
    <property type="entry name" value="HTH_GNTR"/>
    <property type="match status" value="1"/>
</dbReference>
<dbReference type="Gene3D" id="1.20.120.530">
    <property type="entry name" value="GntR ligand-binding domain-like"/>
    <property type="match status" value="1"/>
</dbReference>
<reference evidence="5 6" key="1">
    <citation type="submission" date="2018-09" db="EMBL/GenBank/DDBJ databases">
        <title>Comparative genomics of Leucobacter spp.</title>
        <authorList>
            <person name="Reis A.C."/>
            <person name="Kolvenbach B.A."/>
            <person name="Corvini P.F.X."/>
            <person name="Nunes O.C."/>
        </authorList>
    </citation>
    <scope>NUCLEOTIDE SEQUENCE [LARGE SCALE GENOMIC DNA]</scope>
    <source>
        <strain evidence="5 6">TAN 31504</strain>
    </source>
</reference>
<evidence type="ECO:0000259" key="4">
    <source>
        <dbReference type="PROSITE" id="PS50949"/>
    </source>
</evidence>
<dbReference type="PANTHER" id="PTHR43537:SF5">
    <property type="entry name" value="UXU OPERON TRANSCRIPTIONAL REGULATOR"/>
    <property type="match status" value="1"/>
</dbReference>
<evidence type="ECO:0000313" key="5">
    <source>
        <dbReference type="EMBL" id="MBL3677885.1"/>
    </source>
</evidence>
<protein>
    <submittedName>
        <fullName evidence="5">FadR family transcriptional regulator</fullName>
    </submittedName>
</protein>
<organism evidence="5 6">
    <name type="scientific">Leucobacter chromiireducens subsp. solipictus</name>
    <dbReference type="NCBI Taxonomy" id="398235"/>
    <lineage>
        <taxon>Bacteria</taxon>
        <taxon>Bacillati</taxon>
        <taxon>Actinomycetota</taxon>
        <taxon>Actinomycetes</taxon>
        <taxon>Micrococcales</taxon>
        <taxon>Microbacteriaceae</taxon>
        <taxon>Leucobacter</taxon>
    </lineage>
</organism>
<comment type="caution">
    <text evidence="5">The sequence shown here is derived from an EMBL/GenBank/DDBJ whole genome shotgun (WGS) entry which is preliminary data.</text>
</comment>
<feature type="domain" description="HTH gntR-type" evidence="4">
    <location>
        <begin position="14"/>
        <end position="84"/>
    </location>
</feature>
<dbReference type="SMART" id="SM00895">
    <property type="entry name" value="FCD"/>
    <property type="match status" value="1"/>
</dbReference>
<dbReference type="Pfam" id="PF07729">
    <property type="entry name" value="FCD"/>
    <property type="match status" value="1"/>
</dbReference>
<evidence type="ECO:0000313" key="6">
    <source>
        <dbReference type="Proteomes" id="UP001645859"/>
    </source>
</evidence>
<keyword evidence="2" id="KW-0238">DNA-binding</keyword>
<keyword evidence="6" id="KW-1185">Reference proteome</keyword>
<keyword evidence="1" id="KW-0805">Transcription regulation</keyword>
<dbReference type="Pfam" id="PF00392">
    <property type="entry name" value="GntR"/>
    <property type="match status" value="1"/>
</dbReference>
<dbReference type="CDD" id="cd07377">
    <property type="entry name" value="WHTH_GntR"/>
    <property type="match status" value="1"/>
</dbReference>
<dbReference type="InterPro" id="IPR036388">
    <property type="entry name" value="WH-like_DNA-bd_sf"/>
</dbReference>
<dbReference type="InterPro" id="IPR008920">
    <property type="entry name" value="TF_FadR/GntR_C"/>
</dbReference>
<evidence type="ECO:0000256" key="1">
    <source>
        <dbReference type="ARBA" id="ARBA00023015"/>
    </source>
</evidence>
<dbReference type="PANTHER" id="PTHR43537">
    <property type="entry name" value="TRANSCRIPTIONAL REGULATOR, GNTR FAMILY"/>
    <property type="match status" value="1"/>
</dbReference>
<dbReference type="InterPro" id="IPR011711">
    <property type="entry name" value="GntR_C"/>
</dbReference>
<dbReference type="InterPro" id="IPR000524">
    <property type="entry name" value="Tscrpt_reg_HTH_GntR"/>
</dbReference>
<name>A0ABS1SBK8_9MICO</name>
<evidence type="ECO:0000256" key="3">
    <source>
        <dbReference type="ARBA" id="ARBA00023163"/>
    </source>
</evidence>
<evidence type="ECO:0000256" key="2">
    <source>
        <dbReference type="ARBA" id="ARBA00023125"/>
    </source>
</evidence>
<dbReference type="RefSeq" id="WP_202343146.1">
    <property type="nucleotide sequence ID" value="NZ_BAAAPI010000016.1"/>
</dbReference>
<accession>A0ABS1SBK8</accession>
<dbReference type="EMBL" id="QYAC01000001">
    <property type="protein sequence ID" value="MBL3677885.1"/>
    <property type="molecule type" value="Genomic_DNA"/>
</dbReference>
<sequence length="254" mass="28131">MQIIHIPPLRDGAKRGSEEVFSALVQAIATGQLRAGDRLPPEDQLAAQFDVAPMTLRQALAQLRKLEFVETRRGRTGGSYVRDDIADRLEHAAQNQAVTVEDLRDLTDWRRAISGEASFLAALRATSAELAQLSTYSDEYHHVYIRPAERRLADARFHLYIAELSRSSHLIAAEREIQEHLTRVLRVIPQADSSCEHDFAGHHGLVRAIEAGDPHRARSELHDHIEATFSWSIQQPSVTGAPVPAVDPPGPGIA</sequence>
<dbReference type="SMART" id="SM00345">
    <property type="entry name" value="HTH_GNTR"/>
    <property type="match status" value="1"/>
</dbReference>
<dbReference type="InterPro" id="IPR036390">
    <property type="entry name" value="WH_DNA-bd_sf"/>
</dbReference>
<dbReference type="SUPFAM" id="SSF46785">
    <property type="entry name" value="Winged helix' DNA-binding domain"/>
    <property type="match status" value="1"/>
</dbReference>
<dbReference type="Gene3D" id="1.10.10.10">
    <property type="entry name" value="Winged helix-like DNA-binding domain superfamily/Winged helix DNA-binding domain"/>
    <property type="match status" value="1"/>
</dbReference>
<proteinExistence type="predicted"/>
<dbReference type="SUPFAM" id="SSF48008">
    <property type="entry name" value="GntR ligand-binding domain-like"/>
    <property type="match status" value="1"/>
</dbReference>